<dbReference type="OrthoDB" id="10658783at2759"/>
<evidence type="ECO:0000313" key="2">
    <source>
        <dbReference type="EMBL" id="PLW45416.1"/>
    </source>
</evidence>
<organism evidence="2 3">
    <name type="scientific">Puccinia coronata f. sp. avenae</name>
    <dbReference type="NCBI Taxonomy" id="200324"/>
    <lineage>
        <taxon>Eukaryota</taxon>
        <taxon>Fungi</taxon>
        <taxon>Dikarya</taxon>
        <taxon>Basidiomycota</taxon>
        <taxon>Pucciniomycotina</taxon>
        <taxon>Pucciniomycetes</taxon>
        <taxon>Pucciniales</taxon>
        <taxon>Pucciniaceae</taxon>
        <taxon>Puccinia</taxon>
    </lineage>
</organism>
<dbReference type="EMBL" id="PGCJ01000128">
    <property type="protein sequence ID" value="PLW45416.1"/>
    <property type="molecule type" value="Genomic_DNA"/>
</dbReference>
<dbReference type="STRING" id="200324.A0A2N5V695"/>
<keyword evidence="1" id="KW-0175">Coiled coil</keyword>
<feature type="coiled-coil region" evidence="1">
    <location>
        <begin position="17"/>
        <end position="69"/>
    </location>
</feature>
<sequence>MFNSEECDKQEKEQNLAQLYQLQLQEAHSTIHQLEEEVSQLRDGITLQVARLQVQNTQLQKDLSDSRKDYCAVKRELTQQTVKNSNLEKKIELMQLCMDLQPGANLGMMNHHPQPSTSGLNNDVRSGQPYQPSHFWAHPTHPNVNPAAEGGDYTLEYM</sequence>
<proteinExistence type="predicted"/>
<name>A0A2N5V695_9BASI</name>
<dbReference type="PANTHER" id="PTHR34409:SF1">
    <property type="entry name" value="MYB-LIKE DOMAIN-CONTAINING PROTEIN"/>
    <property type="match status" value="1"/>
</dbReference>
<dbReference type="Proteomes" id="UP000235388">
    <property type="component" value="Unassembled WGS sequence"/>
</dbReference>
<comment type="caution">
    <text evidence="2">The sequence shown here is derived from an EMBL/GenBank/DDBJ whole genome shotgun (WGS) entry which is preliminary data.</text>
</comment>
<dbReference type="PANTHER" id="PTHR34409">
    <property type="entry name" value="SET DOMAIN-CONTAINING PROTEIN"/>
    <property type="match status" value="1"/>
</dbReference>
<accession>A0A2N5V695</accession>
<evidence type="ECO:0000256" key="1">
    <source>
        <dbReference type="SAM" id="Coils"/>
    </source>
</evidence>
<gene>
    <name evidence="2" type="ORF">PCANC_11889</name>
</gene>
<dbReference type="AlphaFoldDB" id="A0A2N5V695"/>
<evidence type="ECO:0000313" key="3">
    <source>
        <dbReference type="Proteomes" id="UP000235388"/>
    </source>
</evidence>
<protein>
    <submittedName>
        <fullName evidence="2">Uncharacterized protein</fullName>
    </submittedName>
</protein>
<reference evidence="2 3" key="1">
    <citation type="submission" date="2017-11" db="EMBL/GenBank/DDBJ databases">
        <title>De novo assembly and phasing of dikaryotic genomes from two isolates of Puccinia coronata f. sp. avenae, the causal agent of oat crown rust.</title>
        <authorList>
            <person name="Miller M.E."/>
            <person name="Zhang Y."/>
            <person name="Omidvar V."/>
            <person name="Sperschneider J."/>
            <person name="Schwessinger B."/>
            <person name="Raley C."/>
            <person name="Palmer J.M."/>
            <person name="Garnica D."/>
            <person name="Upadhyaya N."/>
            <person name="Rathjen J."/>
            <person name="Taylor J.M."/>
            <person name="Park R.F."/>
            <person name="Dodds P.N."/>
            <person name="Hirsch C.D."/>
            <person name="Kianian S.F."/>
            <person name="Figueroa M."/>
        </authorList>
    </citation>
    <scope>NUCLEOTIDE SEQUENCE [LARGE SCALE GENOMIC DNA]</scope>
    <source>
        <strain evidence="2">12NC29</strain>
    </source>
</reference>
<keyword evidence="3" id="KW-1185">Reference proteome</keyword>